<keyword evidence="4" id="KW-1185">Reference proteome</keyword>
<evidence type="ECO:0000256" key="1">
    <source>
        <dbReference type="SAM" id="MobiDB-lite"/>
    </source>
</evidence>
<dbReference type="OrthoDB" id="4850849at2759"/>
<evidence type="ECO:0000256" key="2">
    <source>
        <dbReference type="SAM" id="SignalP"/>
    </source>
</evidence>
<organism evidence="3 4">
    <name type="scientific">Colletotrichum tanaceti</name>
    <dbReference type="NCBI Taxonomy" id="1306861"/>
    <lineage>
        <taxon>Eukaryota</taxon>
        <taxon>Fungi</taxon>
        <taxon>Dikarya</taxon>
        <taxon>Ascomycota</taxon>
        <taxon>Pezizomycotina</taxon>
        <taxon>Sordariomycetes</taxon>
        <taxon>Hypocreomycetidae</taxon>
        <taxon>Glomerellales</taxon>
        <taxon>Glomerellaceae</taxon>
        <taxon>Colletotrichum</taxon>
        <taxon>Colletotrichum destructivum species complex</taxon>
    </lineage>
</organism>
<feature type="region of interest" description="Disordered" evidence="1">
    <location>
        <begin position="192"/>
        <end position="217"/>
    </location>
</feature>
<evidence type="ECO:0000313" key="4">
    <source>
        <dbReference type="Proteomes" id="UP000310108"/>
    </source>
</evidence>
<dbReference type="AlphaFoldDB" id="A0A4V6DH07"/>
<feature type="region of interest" description="Disordered" evidence="1">
    <location>
        <begin position="78"/>
        <end position="100"/>
    </location>
</feature>
<keyword evidence="2" id="KW-0732">Signal</keyword>
<protein>
    <submittedName>
        <fullName evidence="3">Uncharacterized protein</fullName>
    </submittedName>
</protein>
<reference evidence="3 4" key="1">
    <citation type="journal article" date="2019" name="PLoS ONE">
        <title>Comparative genome analysis indicates high evolutionary potential of pathogenicity genes in Colletotrichum tanaceti.</title>
        <authorList>
            <person name="Lelwala R.V."/>
            <person name="Korhonen P.K."/>
            <person name="Young N.D."/>
            <person name="Scott J.B."/>
            <person name="Ades P.A."/>
            <person name="Gasser R.B."/>
            <person name="Taylor P.W.J."/>
        </authorList>
    </citation>
    <scope>NUCLEOTIDE SEQUENCE [LARGE SCALE GENOMIC DNA]</scope>
    <source>
        <strain evidence="3">BRIP57314</strain>
    </source>
</reference>
<dbReference type="Proteomes" id="UP000310108">
    <property type="component" value="Unassembled WGS sequence"/>
</dbReference>
<feature type="signal peptide" evidence="2">
    <location>
        <begin position="1"/>
        <end position="22"/>
    </location>
</feature>
<gene>
    <name evidence="3" type="ORF">CTA1_5024</name>
</gene>
<feature type="chain" id="PRO_5020603512" evidence="2">
    <location>
        <begin position="23"/>
        <end position="217"/>
    </location>
</feature>
<dbReference type="EMBL" id="PJEX01000135">
    <property type="protein sequence ID" value="TKW54476.1"/>
    <property type="molecule type" value="Genomic_DNA"/>
</dbReference>
<name>A0A4V6DH07_9PEZI</name>
<accession>A0A4V6DH07</accession>
<proteinExistence type="predicted"/>
<evidence type="ECO:0000313" key="3">
    <source>
        <dbReference type="EMBL" id="TKW54476.1"/>
    </source>
</evidence>
<comment type="caution">
    <text evidence="3">The sequence shown here is derived from an EMBL/GenBank/DDBJ whole genome shotgun (WGS) entry which is preliminary data.</text>
</comment>
<sequence length="217" mass="22909">MRSGSLILALALALALALTATAGGDDRKIDAGLGRRPCREICYRKASGTGRAHECDKLPSCGNLYKYKDFIRGSAPAPKPIPTSISVTPSTPTPTPAPAKITAPALTAFPWRCRGPWRIQRPCKPPVRACARPDKACFLKTAAAETMTAVETDTAVETITTPACTMPTNTITITTITDKTTTTRRCKPWGISGYDPRSSCGAPEVPKASETAASSSS</sequence>